<dbReference type="EMBL" id="JARGDL010000001">
    <property type="protein sequence ID" value="MDF1610777.1"/>
    <property type="molecule type" value="Genomic_DNA"/>
</dbReference>
<proteinExistence type="predicted"/>
<gene>
    <name evidence="1" type="ORF">P0M35_01320</name>
</gene>
<comment type="caution">
    <text evidence="1">The sequence shown here is derived from an EMBL/GenBank/DDBJ whole genome shotgun (WGS) entry which is preliminary data.</text>
</comment>
<dbReference type="Proteomes" id="UP001221302">
    <property type="component" value="Unassembled WGS sequence"/>
</dbReference>
<evidence type="ECO:0000313" key="2">
    <source>
        <dbReference type="Proteomes" id="UP001221302"/>
    </source>
</evidence>
<sequence length="167" mass="19721">MEKIILIIFLINIIVVAQGKYSKVVDEKSGKEMIVGLCDFSVFADSNYSWWFESEYNNYEPDSTVIEKLKSVDIKPNIIVIMGTWCSDSKREVPRFYKIIKTINYDENKIQLICVDRKREVHNYDISNYEIKYVPTFIFEKDGKEIGRIIETPKQKLEEDILEIFLK</sequence>
<reference evidence="1" key="1">
    <citation type="submission" date="2023-03" db="EMBL/GenBank/DDBJ databases">
        <title>Stygiobacter electus gen. nov., sp. nov., facultatively anaerobic thermotolerant bacterium of the class Ignavibacteria from a well of Yessentuki mineral water deposit.</title>
        <authorList>
            <person name="Podosokorskaya O.A."/>
            <person name="Elcheninov A.G."/>
            <person name="Petrova N.F."/>
            <person name="Zavarzina D.G."/>
            <person name="Kublanov I.V."/>
            <person name="Merkel A.Y."/>
        </authorList>
    </citation>
    <scope>NUCLEOTIDE SEQUENCE</scope>
    <source>
        <strain evidence="1">09-Me</strain>
    </source>
</reference>
<organism evidence="1 2">
    <name type="scientific">Stygiobacter electus</name>
    <dbReference type="NCBI Taxonomy" id="3032292"/>
    <lineage>
        <taxon>Bacteria</taxon>
        <taxon>Pseudomonadati</taxon>
        <taxon>Ignavibacteriota</taxon>
        <taxon>Ignavibacteria</taxon>
        <taxon>Ignavibacteriales</taxon>
        <taxon>Melioribacteraceae</taxon>
        <taxon>Stygiobacter</taxon>
    </lineage>
</organism>
<name>A0AAE3NZ45_9BACT</name>
<dbReference type="RefSeq" id="WP_321534543.1">
    <property type="nucleotide sequence ID" value="NZ_JARGDL010000001.1"/>
</dbReference>
<evidence type="ECO:0000313" key="1">
    <source>
        <dbReference type="EMBL" id="MDF1610777.1"/>
    </source>
</evidence>
<dbReference type="AlphaFoldDB" id="A0AAE3NZ45"/>
<dbReference type="Gene3D" id="3.40.30.10">
    <property type="entry name" value="Glutaredoxin"/>
    <property type="match status" value="1"/>
</dbReference>
<keyword evidence="2" id="KW-1185">Reference proteome</keyword>
<dbReference type="Pfam" id="PF14595">
    <property type="entry name" value="Thioredoxin_9"/>
    <property type="match status" value="1"/>
</dbReference>
<protein>
    <submittedName>
        <fullName evidence="1">Thioredoxin family protein</fullName>
    </submittedName>
</protein>
<accession>A0AAE3NZ45</accession>
<dbReference type="SUPFAM" id="SSF52833">
    <property type="entry name" value="Thioredoxin-like"/>
    <property type="match status" value="1"/>
</dbReference>
<dbReference type="InterPro" id="IPR036249">
    <property type="entry name" value="Thioredoxin-like_sf"/>
</dbReference>
<dbReference type="CDD" id="cd02947">
    <property type="entry name" value="TRX_family"/>
    <property type="match status" value="1"/>
</dbReference>